<dbReference type="InterPro" id="IPR009040">
    <property type="entry name" value="Ferritin-like_diiron"/>
</dbReference>
<dbReference type="SUPFAM" id="SSF47240">
    <property type="entry name" value="Ferritin-like"/>
    <property type="match status" value="1"/>
</dbReference>
<evidence type="ECO:0000256" key="2">
    <source>
        <dbReference type="ARBA" id="ARBA00023004"/>
    </source>
</evidence>
<dbReference type="PANTHER" id="PTHR30295:SF0">
    <property type="entry name" value="BACTERIOFERRITIN"/>
    <property type="match status" value="1"/>
</dbReference>
<evidence type="ECO:0000256" key="1">
    <source>
        <dbReference type="ARBA" id="ARBA00022434"/>
    </source>
</evidence>
<name>A0ABY4CJH5_9BACT</name>
<organism evidence="4 5">
    <name type="scientific">Bdellovibrio reynosensis</name>
    <dbReference type="NCBI Taxonomy" id="2835041"/>
    <lineage>
        <taxon>Bacteria</taxon>
        <taxon>Pseudomonadati</taxon>
        <taxon>Bdellovibrionota</taxon>
        <taxon>Bdellovibrionia</taxon>
        <taxon>Bdellovibrionales</taxon>
        <taxon>Pseudobdellovibrionaceae</taxon>
        <taxon>Bdellovibrio</taxon>
    </lineage>
</organism>
<dbReference type="Pfam" id="PF00210">
    <property type="entry name" value="Ferritin"/>
    <property type="match status" value="1"/>
</dbReference>
<feature type="domain" description="Ferritin-like diiron" evidence="3">
    <location>
        <begin position="2"/>
        <end position="142"/>
    </location>
</feature>
<dbReference type="PROSITE" id="PS50905">
    <property type="entry name" value="FERRITIN_LIKE"/>
    <property type="match status" value="1"/>
</dbReference>
<dbReference type="InterPro" id="IPR008331">
    <property type="entry name" value="Ferritin_DPS_dom"/>
</dbReference>
<evidence type="ECO:0000313" key="5">
    <source>
        <dbReference type="Proteomes" id="UP000830116"/>
    </source>
</evidence>
<accession>A0ABY4CJH5</accession>
<proteinExistence type="predicted"/>
<dbReference type="Proteomes" id="UP000830116">
    <property type="component" value="Chromosome"/>
</dbReference>
<sequence>MANDNEKVVALLNEILEMEASGVIRYLHYALMIKGPNRIPIVKWFHEQANEGYQHASIIGEKITALGGHPSLKTAPVPETKTHKVLDILKESLDFEQAALGKYKEVLKHCGDDVALEELIRSMVRMETEHIEEVVKMLDTTH</sequence>
<evidence type="ECO:0000313" key="4">
    <source>
        <dbReference type="EMBL" id="UOF02395.1"/>
    </source>
</evidence>
<keyword evidence="5" id="KW-1185">Reference proteome</keyword>
<keyword evidence="2" id="KW-0408">Iron</keyword>
<reference evidence="4" key="1">
    <citation type="submission" date="2022-03" db="EMBL/GenBank/DDBJ databases">
        <title>Genome Identification and Characterization of new species Bdellovibrio reynosense LBG001 sp. nov. from a Mexico soil sample.</title>
        <authorList>
            <person name="Camilli A."/>
            <person name="Ajao Y."/>
            <person name="Guo X."/>
        </authorList>
    </citation>
    <scope>NUCLEOTIDE SEQUENCE</scope>
    <source>
        <strain evidence="4">LBG001</strain>
    </source>
</reference>
<keyword evidence="1" id="KW-0409">Iron storage</keyword>
<gene>
    <name evidence="4" type="ORF">MNR06_05450</name>
</gene>
<dbReference type="InterPro" id="IPR012347">
    <property type="entry name" value="Ferritin-like"/>
</dbReference>
<dbReference type="RefSeq" id="WP_243539731.1">
    <property type="nucleotide sequence ID" value="NZ_CP093442.1"/>
</dbReference>
<dbReference type="EMBL" id="CP093442">
    <property type="protein sequence ID" value="UOF02395.1"/>
    <property type="molecule type" value="Genomic_DNA"/>
</dbReference>
<dbReference type="PANTHER" id="PTHR30295">
    <property type="entry name" value="BACTERIOFERRITIN"/>
    <property type="match status" value="1"/>
</dbReference>
<protein>
    <submittedName>
        <fullName evidence="4">Bacterioferritin</fullName>
    </submittedName>
</protein>
<dbReference type="CDD" id="cd00657">
    <property type="entry name" value="Ferritin_like"/>
    <property type="match status" value="1"/>
</dbReference>
<evidence type="ECO:0000259" key="3">
    <source>
        <dbReference type="PROSITE" id="PS50905"/>
    </source>
</evidence>
<dbReference type="InterPro" id="IPR009078">
    <property type="entry name" value="Ferritin-like_SF"/>
</dbReference>
<dbReference type="Gene3D" id="1.20.1260.10">
    <property type="match status" value="1"/>
</dbReference>